<evidence type="ECO:0000313" key="2">
    <source>
        <dbReference type="Proteomes" id="UP000324222"/>
    </source>
</evidence>
<name>A0A5B7DIK7_PORTR</name>
<organism evidence="1 2">
    <name type="scientific">Portunus trituberculatus</name>
    <name type="common">Swimming crab</name>
    <name type="synonym">Neptunus trituberculatus</name>
    <dbReference type="NCBI Taxonomy" id="210409"/>
    <lineage>
        <taxon>Eukaryota</taxon>
        <taxon>Metazoa</taxon>
        <taxon>Ecdysozoa</taxon>
        <taxon>Arthropoda</taxon>
        <taxon>Crustacea</taxon>
        <taxon>Multicrustacea</taxon>
        <taxon>Malacostraca</taxon>
        <taxon>Eumalacostraca</taxon>
        <taxon>Eucarida</taxon>
        <taxon>Decapoda</taxon>
        <taxon>Pleocyemata</taxon>
        <taxon>Brachyura</taxon>
        <taxon>Eubrachyura</taxon>
        <taxon>Portunoidea</taxon>
        <taxon>Portunidae</taxon>
        <taxon>Portuninae</taxon>
        <taxon>Portunus</taxon>
    </lineage>
</organism>
<dbReference type="Proteomes" id="UP000324222">
    <property type="component" value="Unassembled WGS sequence"/>
</dbReference>
<sequence>MQGEAVRGYFRIRGASPALNTSPLCHYHHHHHYPGAHQQANERPFSSVAIFTASIQYEPFHTTVRCCHFLTCVLSRAKFALAALSSGVKAGRWTFAQGRVGGRQAAALQRDIGRNFMGKLSLQRTKILTLYLQRRKPRYDDPLHVSSFRGGVRSGAICAAQARLLRRLTSRVAQGGGKRKLLVAGYGGRASPSGSLGIGS</sequence>
<dbReference type="EMBL" id="VSRR010000967">
    <property type="protein sequence ID" value="MPC21371.1"/>
    <property type="molecule type" value="Genomic_DNA"/>
</dbReference>
<gene>
    <name evidence="1" type="ORF">E2C01_014356</name>
</gene>
<reference evidence="1 2" key="1">
    <citation type="submission" date="2019-05" db="EMBL/GenBank/DDBJ databases">
        <title>Another draft genome of Portunus trituberculatus and its Hox gene families provides insights of decapod evolution.</title>
        <authorList>
            <person name="Jeong J.-H."/>
            <person name="Song I."/>
            <person name="Kim S."/>
            <person name="Choi T."/>
            <person name="Kim D."/>
            <person name="Ryu S."/>
            <person name="Kim W."/>
        </authorList>
    </citation>
    <scope>NUCLEOTIDE SEQUENCE [LARGE SCALE GENOMIC DNA]</scope>
    <source>
        <tissue evidence="1">Muscle</tissue>
    </source>
</reference>
<keyword evidence="2" id="KW-1185">Reference proteome</keyword>
<accession>A0A5B7DIK7</accession>
<protein>
    <submittedName>
        <fullName evidence="1">Uncharacterized protein</fullName>
    </submittedName>
</protein>
<comment type="caution">
    <text evidence="1">The sequence shown here is derived from an EMBL/GenBank/DDBJ whole genome shotgun (WGS) entry which is preliminary data.</text>
</comment>
<dbReference type="AlphaFoldDB" id="A0A5B7DIK7"/>
<proteinExistence type="predicted"/>
<evidence type="ECO:0000313" key="1">
    <source>
        <dbReference type="EMBL" id="MPC21371.1"/>
    </source>
</evidence>